<accession>A0A455TZS8</accession>
<dbReference type="Gene3D" id="3.30.450.20">
    <property type="entry name" value="PAS domain"/>
    <property type="match status" value="1"/>
</dbReference>
<dbReference type="EMBL" id="AP019514">
    <property type="protein sequence ID" value="BBI58825.1"/>
    <property type="molecule type" value="Genomic_DNA"/>
</dbReference>
<evidence type="ECO:0000313" key="1">
    <source>
        <dbReference type="EMBL" id="BBI58825.1"/>
    </source>
</evidence>
<organism evidence="1 2">
    <name type="scientific">Vreelandella sulfidaeris</name>
    <dbReference type="NCBI Taxonomy" id="115553"/>
    <lineage>
        <taxon>Bacteria</taxon>
        <taxon>Pseudomonadati</taxon>
        <taxon>Pseudomonadota</taxon>
        <taxon>Gammaproteobacteria</taxon>
        <taxon>Oceanospirillales</taxon>
        <taxon>Halomonadaceae</taxon>
        <taxon>Vreelandella</taxon>
    </lineage>
</organism>
<proteinExistence type="predicted"/>
<name>A0A455TZS8_9GAMM</name>
<sequence length="134" mass="15151">MWLDDTSPDSRPDGVLVVKVLLDDVEESWAEQDAELFVTDSDNIIFMASHPELRMNALYPLTDEQRQTLRDTRRYAMEPLTPSGIEINAPYGLGSQLVSFFSRSAKRWGLPQLDSAYPRVWLANAYLKAANTGD</sequence>
<dbReference type="KEGG" id="hsr:HSBAA_01310"/>
<protein>
    <submittedName>
        <fullName evidence="1">Uncharacterized protein</fullName>
    </submittedName>
</protein>
<gene>
    <name evidence="1" type="ORF">HSBAA_01310</name>
</gene>
<reference evidence="1 2" key="1">
    <citation type="journal article" date="2019" name="Microbiol. Resour. Announc.">
        <title>Complete Genome Sequence of Halomonas sulfidaeris Strain Esulfide1 Isolated from a Metal Sulfide Rock at a Depth of 2,200 Meters, Obtained Using Nanopore Sequencing.</title>
        <authorList>
            <person name="Saito M."/>
            <person name="Nishigata A."/>
            <person name="Galipon J."/>
            <person name="Arakawa K."/>
        </authorList>
    </citation>
    <scope>NUCLEOTIDE SEQUENCE [LARGE SCALE GENOMIC DNA]</scope>
    <source>
        <strain evidence="1 2">ATCC BAA-803</strain>
    </source>
</reference>
<dbReference type="AlphaFoldDB" id="A0A455TZS8"/>
<evidence type="ECO:0000313" key="2">
    <source>
        <dbReference type="Proteomes" id="UP000320231"/>
    </source>
</evidence>
<dbReference type="Proteomes" id="UP000320231">
    <property type="component" value="Chromosome"/>
</dbReference>